<gene>
    <name evidence="1" type="ORF">BFC18_03335</name>
</gene>
<dbReference type="EMBL" id="MDHN01000005">
    <property type="protein sequence ID" value="OFC72303.1"/>
    <property type="molecule type" value="Genomic_DNA"/>
</dbReference>
<accession>A0A1E7ZFK9</accession>
<keyword evidence="2" id="KW-1185">Reference proteome</keyword>
<name>A0A1E7ZFK9_9ALTE</name>
<dbReference type="AlphaFoldDB" id="A0A1E7ZFK9"/>
<evidence type="ECO:0000313" key="2">
    <source>
        <dbReference type="Proteomes" id="UP000175691"/>
    </source>
</evidence>
<proteinExistence type="predicted"/>
<sequence>MIRQIVMIAVFVTCAACSDTTASVSEPVSTKTNVEESKMTEATNKNLSKISGQLQYQDMEGGFLGFIADNGEKYTLRGLDKHYRQNGMRLVVTAVPMDVMTITQFGKVMQIQEVLSADDSEVMPIPRKPGTSLM</sequence>
<protein>
    <recommendedName>
        <fullName evidence="3">Ribose-phosphate pyrophosphokinase</fullName>
    </recommendedName>
</protein>
<comment type="caution">
    <text evidence="1">The sequence shown here is derived from an EMBL/GenBank/DDBJ whole genome shotgun (WGS) entry which is preliminary data.</text>
</comment>
<dbReference type="RefSeq" id="WP_070123530.1">
    <property type="nucleotide sequence ID" value="NZ_MDHN01000005.1"/>
</dbReference>
<dbReference type="STRING" id="1656094.BFC18_03335"/>
<dbReference type="OrthoDB" id="6322428at2"/>
<reference evidence="1 2" key="1">
    <citation type="submission" date="2016-08" db="EMBL/GenBank/DDBJ databases">
        <authorList>
            <person name="Seilhamer J.J."/>
        </authorList>
    </citation>
    <scope>NUCLEOTIDE SEQUENCE [LARGE SCALE GENOMIC DNA]</scope>
    <source>
        <strain evidence="1 2">KCTC 42603</strain>
    </source>
</reference>
<evidence type="ECO:0008006" key="3">
    <source>
        <dbReference type="Google" id="ProtNLM"/>
    </source>
</evidence>
<dbReference type="Proteomes" id="UP000175691">
    <property type="component" value="Unassembled WGS sequence"/>
</dbReference>
<evidence type="ECO:0000313" key="1">
    <source>
        <dbReference type="EMBL" id="OFC72303.1"/>
    </source>
</evidence>
<organism evidence="1 2">
    <name type="scientific">Alteromonas confluentis</name>
    <dbReference type="NCBI Taxonomy" id="1656094"/>
    <lineage>
        <taxon>Bacteria</taxon>
        <taxon>Pseudomonadati</taxon>
        <taxon>Pseudomonadota</taxon>
        <taxon>Gammaproteobacteria</taxon>
        <taxon>Alteromonadales</taxon>
        <taxon>Alteromonadaceae</taxon>
        <taxon>Alteromonas/Salinimonas group</taxon>
        <taxon>Alteromonas</taxon>
    </lineage>
</organism>